<feature type="domain" description="GHMP kinase C-terminal" evidence="15">
    <location>
        <begin position="420"/>
        <end position="491"/>
    </location>
</feature>
<keyword evidence="9" id="KW-0756">Sterol biosynthesis</keyword>
<dbReference type="InterPro" id="IPR019741">
    <property type="entry name" value="Galactokinase_CS"/>
</dbReference>
<evidence type="ECO:0000256" key="3">
    <source>
        <dbReference type="ARBA" id="ARBA00012315"/>
    </source>
</evidence>
<evidence type="ECO:0000256" key="6">
    <source>
        <dbReference type="ARBA" id="ARBA00022741"/>
    </source>
</evidence>
<keyword evidence="7" id="KW-0418">Kinase</keyword>
<organism evidence="17 18">
    <name type="scientific">Sporothrix eucalyptigena</name>
    <dbReference type="NCBI Taxonomy" id="1812306"/>
    <lineage>
        <taxon>Eukaryota</taxon>
        <taxon>Fungi</taxon>
        <taxon>Dikarya</taxon>
        <taxon>Ascomycota</taxon>
        <taxon>Pezizomycotina</taxon>
        <taxon>Sordariomycetes</taxon>
        <taxon>Sordariomycetidae</taxon>
        <taxon>Ophiostomatales</taxon>
        <taxon>Ophiostomataceae</taxon>
        <taxon>Sporothrix</taxon>
    </lineage>
</organism>
<dbReference type="InterPro" id="IPR019539">
    <property type="entry name" value="GalKase_N"/>
</dbReference>
<dbReference type="Pfam" id="PF10509">
    <property type="entry name" value="GalKase_gal_bdg"/>
    <property type="match status" value="1"/>
</dbReference>
<comment type="pathway">
    <text evidence="1">Carbohydrate metabolism; galactose metabolism.</text>
</comment>
<keyword evidence="10" id="KW-1207">Sterol metabolism</keyword>
<evidence type="ECO:0000256" key="10">
    <source>
        <dbReference type="ARBA" id="ARBA00023166"/>
    </source>
</evidence>
<dbReference type="Pfam" id="PF00288">
    <property type="entry name" value="GHMP_kinases_N"/>
    <property type="match status" value="1"/>
</dbReference>
<evidence type="ECO:0000256" key="11">
    <source>
        <dbReference type="ARBA" id="ARBA00023221"/>
    </source>
</evidence>
<reference evidence="17 18" key="1">
    <citation type="submission" date="2024-01" db="EMBL/GenBank/DDBJ databases">
        <authorList>
            <person name="Allen C."/>
            <person name="Tagirdzhanova G."/>
        </authorList>
    </citation>
    <scope>NUCLEOTIDE SEQUENCE [LARGE SCALE GENOMIC DNA]</scope>
</reference>
<keyword evidence="8" id="KW-0067">ATP-binding</keyword>
<dbReference type="InterPro" id="IPR036554">
    <property type="entry name" value="GHMP_kinase_C_sf"/>
</dbReference>
<dbReference type="InterPro" id="IPR000705">
    <property type="entry name" value="Galactokinase"/>
</dbReference>
<evidence type="ECO:0000256" key="7">
    <source>
        <dbReference type="ARBA" id="ARBA00022777"/>
    </source>
</evidence>
<comment type="catalytic activity">
    <reaction evidence="13">
        <text>alpha-D-galactose + ATP = alpha-D-galactose 1-phosphate + ADP + H(+)</text>
        <dbReference type="Rhea" id="RHEA:13553"/>
        <dbReference type="ChEBI" id="CHEBI:15378"/>
        <dbReference type="ChEBI" id="CHEBI:28061"/>
        <dbReference type="ChEBI" id="CHEBI:30616"/>
        <dbReference type="ChEBI" id="CHEBI:58336"/>
        <dbReference type="ChEBI" id="CHEBI:456216"/>
        <dbReference type="EC" id="2.7.1.6"/>
    </reaction>
    <physiologicalReaction direction="left-to-right" evidence="13">
        <dbReference type="Rhea" id="RHEA:13554"/>
    </physiologicalReaction>
</comment>
<dbReference type="PANTHER" id="PTHR10457:SF7">
    <property type="entry name" value="GALACTOKINASE-RELATED"/>
    <property type="match status" value="1"/>
</dbReference>
<dbReference type="PRINTS" id="PR00473">
    <property type="entry name" value="GALCTOKINASE"/>
</dbReference>
<evidence type="ECO:0000313" key="18">
    <source>
        <dbReference type="Proteomes" id="UP001642482"/>
    </source>
</evidence>
<evidence type="ECO:0000256" key="4">
    <source>
        <dbReference type="ARBA" id="ARBA00019487"/>
    </source>
</evidence>
<dbReference type="Gene3D" id="1.20.1440.340">
    <property type="match status" value="1"/>
</dbReference>
<dbReference type="SUPFAM" id="SSF54211">
    <property type="entry name" value="Ribosomal protein S5 domain 2-like"/>
    <property type="match status" value="1"/>
</dbReference>
<dbReference type="PRINTS" id="PR00959">
    <property type="entry name" value="MEVGALKINASE"/>
</dbReference>
<dbReference type="PROSITE" id="PS00106">
    <property type="entry name" value="GALACTOKINASE"/>
    <property type="match status" value="1"/>
</dbReference>
<evidence type="ECO:0000256" key="1">
    <source>
        <dbReference type="ARBA" id="ARBA00004947"/>
    </source>
</evidence>
<comment type="caution">
    <text evidence="17">The sequence shown here is derived from an EMBL/GenBank/DDBJ whole genome shotgun (WGS) entry which is preliminary data.</text>
</comment>
<dbReference type="GO" id="GO:0004335">
    <property type="term" value="F:galactokinase activity"/>
    <property type="evidence" value="ECO:0007669"/>
    <property type="project" value="UniProtKB-EC"/>
</dbReference>
<keyword evidence="9" id="KW-0444">Lipid biosynthesis</keyword>
<proteinExistence type="inferred from homology"/>
<keyword evidence="18" id="KW-1185">Reference proteome</keyword>
<dbReference type="PANTHER" id="PTHR10457">
    <property type="entry name" value="MEVALONATE KINASE/GALACTOKINASE"/>
    <property type="match status" value="1"/>
</dbReference>
<dbReference type="EC" id="2.7.1.6" evidence="3"/>
<sequence>MTSVPVVSRLEQIYTDDAVPAQTGRWQHLLAEFEKRFGKKADFVARSPGRVNVIGEHIDYSLYSVLPMAITGDCIIAVGFEDSKDGTWSVDIANVLPKFAPHSFTFSRDDPVAIDASVHEWTNYFKSGLRGALVLLRERGLTSPKSLQVVMDGTVPVGGGLSSSAAFTSCSALAVLAANDFSHKDTIDKTQLTELAIVSERSVGVNSGGMDQSASVFSERGSALFVSFSPSLTARPVFFPKAASPETELCFVIAQSFVAADKFVTGPIHYNLRVVECTLAAAYLHAVLCPPTTKLPTDKAPLGISLQGFQETYFAHREQDDPSTPRTQKEQLQTLLKLVDETLPQTEGYTREEVAKVLNVSVNDLNKQFMSQFPVRAERFKLRQRAQHVFSEAWRVLEFMDVLEGAGAQGSANGGEDLGKTLGALLNTTQDSCRDLYECSCPELDELCAIARRAGSYGSRLTGAGWGGCSVHLVPANKVEAVKAAWEAEYYSKRPELTAEQRAAAVVVSRPGSGSAVYEGGSV</sequence>
<keyword evidence="11" id="KW-0443">Lipid metabolism</keyword>
<evidence type="ECO:0000259" key="16">
    <source>
        <dbReference type="Pfam" id="PF10509"/>
    </source>
</evidence>
<dbReference type="InterPro" id="IPR006204">
    <property type="entry name" value="GHMP_kinase_N_dom"/>
</dbReference>
<dbReference type="EMBL" id="CAWUHD010000102">
    <property type="protein sequence ID" value="CAK7231518.1"/>
    <property type="molecule type" value="Genomic_DNA"/>
</dbReference>
<keyword evidence="6" id="KW-0547">Nucleotide-binding</keyword>
<dbReference type="Pfam" id="PF08544">
    <property type="entry name" value="GHMP_kinases_C"/>
    <property type="match status" value="1"/>
</dbReference>
<gene>
    <name evidence="17" type="primary">GAL1</name>
    <name evidence="17" type="ORF">SEUCBS140593_007953</name>
</gene>
<comment type="similarity">
    <text evidence="2">Belongs to the GHMP kinase family. GalK subfamily.</text>
</comment>
<dbReference type="PROSITE" id="PS00627">
    <property type="entry name" value="GHMP_KINASES_ATP"/>
    <property type="match status" value="1"/>
</dbReference>
<evidence type="ECO:0000256" key="9">
    <source>
        <dbReference type="ARBA" id="ARBA00023011"/>
    </source>
</evidence>
<feature type="domain" description="Galactokinase N-terminal" evidence="16">
    <location>
        <begin position="31"/>
        <end position="79"/>
    </location>
</feature>
<keyword evidence="9" id="KW-0752">Steroid biosynthesis</keyword>
<protein>
    <recommendedName>
        <fullName evidence="4">Galactokinase</fullName>
        <ecNumber evidence="3">2.7.1.6</ecNumber>
    </recommendedName>
    <alternativeName>
        <fullName evidence="12">Galactose kinase</fullName>
    </alternativeName>
</protein>
<dbReference type="InterPro" id="IPR006206">
    <property type="entry name" value="Mevalonate/galactokinase"/>
</dbReference>
<evidence type="ECO:0000256" key="8">
    <source>
        <dbReference type="ARBA" id="ARBA00022840"/>
    </source>
</evidence>
<accession>A0ABP0CHU3</accession>
<dbReference type="NCBIfam" id="TIGR00131">
    <property type="entry name" value="gal_kin"/>
    <property type="match status" value="1"/>
</dbReference>
<name>A0ABP0CHU3_9PEZI</name>
<dbReference type="Gene3D" id="3.30.70.3170">
    <property type="match status" value="1"/>
</dbReference>
<dbReference type="InterPro" id="IPR014721">
    <property type="entry name" value="Ribsml_uS5_D2-typ_fold_subgr"/>
</dbReference>
<dbReference type="InterPro" id="IPR013750">
    <property type="entry name" value="GHMP_kinase_C_dom"/>
</dbReference>
<feature type="domain" description="GHMP kinase N-terminal" evidence="14">
    <location>
        <begin position="132"/>
        <end position="218"/>
    </location>
</feature>
<evidence type="ECO:0000313" key="17">
    <source>
        <dbReference type="EMBL" id="CAK7231518.1"/>
    </source>
</evidence>
<dbReference type="SUPFAM" id="SSF55060">
    <property type="entry name" value="GHMP Kinase, C-terminal domain"/>
    <property type="match status" value="1"/>
</dbReference>
<dbReference type="Gene3D" id="3.30.230.10">
    <property type="match status" value="1"/>
</dbReference>
<keyword evidence="11" id="KW-0753">Steroid metabolism</keyword>
<dbReference type="InterPro" id="IPR020568">
    <property type="entry name" value="Ribosomal_Su5_D2-typ_SF"/>
</dbReference>
<evidence type="ECO:0000256" key="2">
    <source>
        <dbReference type="ARBA" id="ARBA00006566"/>
    </source>
</evidence>
<keyword evidence="5 17" id="KW-0808">Transferase</keyword>
<dbReference type="Proteomes" id="UP001642482">
    <property type="component" value="Unassembled WGS sequence"/>
</dbReference>
<evidence type="ECO:0000259" key="14">
    <source>
        <dbReference type="Pfam" id="PF00288"/>
    </source>
</evidence>
<evidence type="ECO:0000259" key="15">
    <source>
        <dbReference type="Pfam" id="PF08544"/>
    </source>
</evidence>
<evidence type="ECO:0000256" key="12">
    <source>
        <dbReference type="ARBA" id="ARBA00029590"/>
    </source>
</evidence>
<evidence type="ECO:0000256" key="13">
    <source>
        <dbReference type="ARBA" id="ARBA00049538"/>
    </source>
</evidence>
<dbReference type="PIRSF" id="PIRSF000530">
    <property type="entry name" value="Galactokinase"/>
    <property type="match status" value="1"/>
</dbReference>
<evidence type="ECO:0000256" key="5">
    <source>
        <dbReference type="ARBA" id="ARBA00022679"/>
    </source>
</evidence>
<dbReference type="InterPro" id="IPR006203">
    <property type="entry name" value="GHMP_knse_ATP-bd_CS"/>
</dbReference>